<accession>A0AA42RVE3</accession>
<sequence>MKGLVEEVRFRTAKEFFHALLPASDIFEEKKNYIFRGHEKADYKLVPQVLRPDARERMEKMSRAYFRGVGELANASVFSAFYEFQLIRDFYKISDECGLYVPPSNRLRKKIHHLVDFYSMGFWVDGETWLPDDMLESAGLAQHYGVPTRLLDWTYDPLIAAFFASSSVTSGEGDLCVWMFCQSDLALLELGSTSWPLVFTQPHYNGNPNLAAQRGLFTHWKTKLDSPNMLPEKEKVGSFQVLDYRSLDEQIESYCVENHKGCPTGVFKKLVLPRSEAVELARLLRAMKYGPARLFPGYGGVAQELGERYKFRRPSLEVDN</sequence>
<proteinExistence type="predicted"/>
<reference evidence="2" key="1">
    <citation type="submission" date="2022-09" db="EMBL/GenBank/DDBJ databases">
        <title>Intensive care unit water sources are persistently colonized with multi-drug resistant bacteria and are the site of extensive horizontal gene transfer of antibiotic resistance genes.</title>
        <authorList>
            <person name="Diorio-Toth L."/>
        </authorList>
    </citation>
    <scope>NUCLEOTIDE SEQUENCE</scope>
    <source>
        <strain evidence="2">GD03782</strain>
    </source>
</reference>
<dbReference type="RefSeq" id="WP_280080368.1">
    <property type="nucleotide sequence ID" value="NZ_JAOCGG010000004.1"/>
</dbReference>
<dbReference type="InterPro" id="IPR014966">
    <property type="entry name" value="FRG-dom"/>
</dbReference>
<comment type="caution">
    <text evidence="2">The sequence shown here is derived from an EMBL/GenBank/DDBJ whole genome shotgun (WGS) entry which is preliminary data.</text>
</comment>
<evidence type="ECO:0000313" key="3">
    <source>
        <dbReference type="Proteomes" id="UP001160882"/>
    </source>
</evidence>
<protein>
    <submittedName>
        <fullName evidence="2">FRG domain-containing protein</fullName>
    </submittedName>
</protein>
<feature type="domain" description="FRG" evidence="1">
    <location>
        <begin position="29"/>
        <end position="178"/>
    </location>
</feature>
<evidence type="ECO:0000313" key="2">
    <source>
        <dbReference type="EMBL" id="MDH1629286.1"/>
    </source>
</evidence>
<dbReference type="SMART" id="SM00901">
    <property type="entry name" value="FRG"/>
    <property type="match status" value="1"/>
</dbReference>
<dbReference type="Proteomes" id="UP001160882">
    <property type="component" value="Unassembled WGS sequence"/>
</dbReference>
<name>A0AA42RVE3_9PSED</name>
<gene>
    <name evidence="2" type="ORF">N5I14_03385</name>
</gene>
<dbReference type="EMBL" id="JAOCGG010000004">
    <property type="protein sequence ID" value="MDH1629286.1"/>
    <property type="molecule type" value="Genomic_DNA"/>
</dbReference>
<dbReference type="Pfam" id="PF08867">
    <property type="entry name" value="FRG"/>
    <property type="match status" value="1"/>
</dbReference>
<evidence type="ECO:0000259" key="1">
    <source>
        <dbReference type="SMART" id="SM00901"/>
    </source>
</evidence>
<dbReference type="AlphaFoldDB" id="A0AA42RVE3"/>
<organism evidence="2 3">
    <name type="scientific">Pseudomonas mosselii</name>
    <dbReference type="NCBI Taxonomy" id="78327"/>
    <lineage>
        <taxon>Bacteria</taxon>
        <taxon>Pseudomonadati</taxon>
        <taxon>Pseudomonadota</taxon>
        <taxon>Gammaproteobacteria</taxon>
        <taxon>Pseudomonadales</taxon>
        <taxon>Pseudomonadaceae</taxon>
        <taxon>Pseudomonas</taxon>
    </lineage>
</organism>